<dbReference type="AlphaFoldDB" id="A0A9W6S6B2"/>
<proteinExistence type="predicted"/>
<comment type="caution">
    <text evidence="1">The sequence shown here is derived from an EMBL/GenBank/DDBJ whole genome shotgun (WGS) entry which is preliminary data.</text>
</comment>
<reference evidence="1" key="1">
    <citation type="submission" date="2023-03" db="EMBL/GenBank/DDBJ databases">
        <title>Actinoallomurus iriomotensis NBRC 103684.</title>
        <authorList>
            <person name="Ichikawa N."/>
            <person name="Sato H."/>
            <person name="Tonouchi N."/>
        </authorList>
    </citation>
    <scope>NUCLEOTIDE SEQUENCE</scope>
    <source>
        <strain evidence="1">NBRC 103684</strain>
    </source>
</reference>
<name>A0A9W6S6B2_9ACTN</name>
<keyword evidence="2" id="KW-1185">Reference proteome</keyword>
<organism evidence="1 2">
    <name type="scientific">Actinoallomurus iriomotensis</name>
    <dbReference type="NCBI Taxonomy" id="478107"/>
    <lineage>
        <taxon>Bacteria</taxon>
        <taxon>Bacillati</taxon>
        <taxon>Actinomycetota</taxon>
        <taxon>Actinomycetes</taxon>
        <taxon>Streptosporangiales</taxon>
        <taxon>Thermomonosporaceae</taxon>
        <taxon>Actinoallomurus</taxon>
    </lineage>
</organism>
<dbReference type="EMBL" id="BSTK01000006">
    <property type="protein sequence ID" value="GLY86462.1"/>
    <property type="molecule type" value="Genomic_DNA"/>
</dbReference>
<dbReference type="Proteomes" id="UP001165074">
    <property type="component" value="Unassembled WGS sequence"/>
</dbReference>
<protein>
    <submittedName>
        <fullName evidence="1">Uncharacterized protein</fullName>
    </submittedName>
</protein>
<gene>
    <name evidence="1" type="ORF">Airi02_043910</name>
</gene>
<evidence type="ECO:0000313" key="1">
    <source>
        <dbReference type="EMBL" id="GLY86462.1"/>
    </source>
</evidence>
<accession>A0A9W6S6B2</accession>
<sequence>MFDPDLVLAWMAEHHSGSLTALVRDVAWAASAPQGQARTWIAGLQQLGIANIDWQNGRWTVRECVLTPLPGPTGTFLLVGTRPETVQAYTRRGAVAYRPTATDGRLLEPSTIWWQLADRSEEDRTAASLGIGTAPCAARHLADTLRVEQPHTPTSPPGGRTAERLNPATLAFETVELIPWPRVGLYRGRIDGNRTRYMFHDGQQWYRTGRWEGVYLVLPRGSRPFAWRPESPDGGGDALGTLVIDRQLRLPDAHAETAVLCTGLPPRRTVQATEYDGVPLRIADQIARSLRRPLNHTRETR</sequence>
<evidence type="ECO:0000313" key="2">
    <source>
        <dbReference type="Proteomes" id="UP001165074"/>
    </source>
</evidence>